<evidence type="ECO:0000313" key="4">
    <source>
        <dbReference type="Proteomes" id="UP001195914"/>
    </source>
</evidence>
<sequence>MSSRLGYKLREIISEVTKNTRSDYAASLTEEHREGLLLGKKVYAIDNVDSGITIFMPWKLHSPLENFYRYISGNGEMSVQNFKELVDIASLFPKSQSMRKKSDIMEYILSKVVIGKETLSGFDFLMWACSIDFEDFLHALFLLSKYRASILRVTEQCAFNHLIATLISYGNRIAQDNKCTVDTPTLETPAEHKQSDVIRSISHSSLSSKQTNSSVSTPVRCESPSCEKALELVPDKDADVIASETASPSGATVSRTPSVMSHTKSSQDYMEASRAEQLFKMTEDKMNETCEIMKNEIVNLRNQLGDYKVQETNKKQLLKEISDFKDERAHLMERIESEKAVAQGYKKQLDDAIREAEEKYKSMQSVIERLEAEVALAKHKIQVIEDLRTHNQQVQSMLAMQPEYETMLFSVFLSYRNEEVVNGEFVMAEENCIAFCMDFGLDDMQTSVNSSEEPVAKLAFREVCQLAPEGMLTYGFFKEFLLRLAEILDPQSTQKRAFQLLLMNTIFRRVEENRNACQQNYRHFIRPDEFGRLPYDTHPELQECQLPIINNSEDDVCPDGYMDVEGRMWFEREHEHLLPQSRSGAYTPRFPD</sequence>
<evidence type="ECO:0000256" key="1">
    <source>
        <dbReference type="SAM" id="Coils"/>
    </source>
</evidence>
<feature type="compositionally biased region" description="Polar residues" evidence="2">
    <location>
        <begin position="244"/>
        <end position="268"/>
    </location>
</feature>
<organism evidence="3 4">
    <name type="scientific">Babesia divergens</name>
    <dbReference type="NCBI Taxonomy" id="32595"/>
    <lineage>
        <taxon>Eukaryota</taxon>
        <taxon>Sar</taxon>
        <taxon>Alveolata</taxon>
        <taxon>Apicomplexa</taxon>
        <taxon>Aconoidasida</taxon>
        <taxon>Piroplasmida</taxon>
        <taxon>Babesiidae</taxon>
        <taxon>Babesia</taxon>
    </lineage>
</organism>
<dbReference type="AlphaFoldDB" id="A0AAD9LI66"/>
<feature type="region of interest" description="Disordered" evidence="2">
    <location>
        <begin position="244"/>
        <end position="269"/>
    </location>
</feature>
<dbReference type="EMBL" id="JAHBMH010000033">
    <property type="protein sequence ID" value="KAK1937568.1"/>
    <property type="molecule type" value="Genomic_DNA"/>
</dbReference>
<proteinExistence type="predicted"/>
<comment type="caution">
    <text evidence="3">The sequence shown here is derived from an EMBL/GenBank/DDBJ whole genome shotgun (WGS) entry which is preliminary data.</text>
</comment>
<reference evidence="3" key="1">
    <citation type="journal article" date="2014" name="Nucleic Acids Res.">
        <title>The evolutionary dynamics of variant antigen genes in Babesia reveal a history of genomic innovation underlying host-parasite interaction.</title>
        <authorList>
            <person name="Jackson A.P."/>
            <person name="Otto T.D."/>
            <person name="Darby A."/>
            <person name="Ramaprasad A."/>
            <person name="Xia D."/>
            <person name="Echaide I.E."/>
            <person name="Farber M."/>
            <person name="Gahlot S."/>
            <person name="Gamble J."/>
            <person name="Gupta D."/>
            <person name="Gupta Y."/>
            <person name="Jackson L."/>
            <person name="Malandrin L."/>
            <person name="Malas T.B."/>
            <person name="Moussa E."/>
            <person name="Nair M."/>
            <person name="Reid A.J."/>
            <person name="Sanders M."/>
            <person name="Sharma J."/>
            <person name="Tracey A."/>
            <person name="Quail M.A."/>
            <person name="Weir W."/>
            <person name="Wastling J.M."/>
            <person name="Hall N."/>
            <person name="Willadsen P."/>
            <person name="Lingelbach K."/>
            <person name="Shiels B."/>
            <person name="Tait A."/>
            <person name="Berriman M."/>
            <person name="Allred D.R."/>
            <person name="Pain A."/>
        </authorList>
    </citation>
    <scope>NUCLEOTIDE SEQUENCE</scope>
    <source>
        <strain evidence="3">1802A</strain>
    </source>
</reference>
<name>A0AAD9LI66_BABDI</name>
<evidence type="ECO:0000256" key="2">
    <source>
        <dbReference type="SAM" id="MobiDB-lite"/>
    </source>
</evidence>
<protein>
    <submittedName>
        <fullName evidence="3">Uncharacterized protein</fullName>
    </submittedName>
</protein>
<keyword evidence="1" id="KW-0175">Coiled coil</keyword>
<dbReference type="Proteomes" id="UP001195914">
    <property type="component" value="Unassembled WGS sequence"/>
</dbReference>
<evidence type="ECO:0000313" key="3">
    <source>
        <dbReference type="EMBL" id="KAK1937568.1"/>
    </source>
</evidence>
<feature type="coiled-coil region" evidence="1">
    <location>
        <begin position="283"/>
        <end position="387"/>
    </location>
</feature>
<reference evidence="3" key="2">
    <citation type="submission" date="2021-05" db="EMBL/GenBank/DDBJ databases">
        <authorList>
            <person name="Pain A."/>
        </authorList>
    </citation>
    <scope>NUCLEOTIDE SEQUENCE</scope>
    <source>
        <strain evidence="3">1802A</strain>
    </source>
</reference>
<accession>A0AAD9LI66</accession>
<feature type="region of interest" description="Disordered" evidence="2">
    <location>
        <begin position="185"/>
        <end position="220"/>
    </location>
</feature>
<keyword evidence="4" id="KW-1185">Reference proteome</keyword>
<feature type="compositionally biased region" description="Low complexity" evidence="2">
    <location>
        <begin position="197"/>
        <end position="208"/>
    </location>
</feature>
<gene>
    <name evidence="3" type="ORF">X943_002966</name>
</gene>